<evidence type="ECO:0000256" key="1">
    <source>
        <dbReference type="SAM" id="Phobius"/>
    </source>
</evidence>
<reference evidence="2 3" key="1">
    <citation type="journal article" date="2016" name="Nat. Commun.">
        <title>Thousands of microbial genomes shed light on interconnected biogeochemical processes in an aquifer system.</title>
        <authorList>
            <person name="Anantharaman K."/>
            <person name="Brown C.T."/>
            <person name="Hug L.A."/>
            <person name="Sharon I."/>
            <person name="Castelle C.J."/>
            <person name="Probst A.J."/>
            <person name="Thomas B.C."/>
            <person name="Singh A."/>
            <person name="Wilkins M.J."/>
            <person name="Karaoz U."/>
            <person name="Brodie E.L."/>
            <person name="Williams K.H."/>
            <person name="Hubbard S.S."/>
            <person name="Banfield J.F."/>
        </authorList>
    </citation>
    <scope>NUCLEOTIDE SEQUENCE [LARGE SCALE GENOMIC DNA]</scope>
</reference>
<keyword evidence="1" id="KW-1133">Transmembrane helix</keyword>
<dbReference type="EMBL" id="MFJC01000020">
    <property type="protein sequence ID" value="OGG09501.1"/>
    <property type="molecule type" value="Genomic_DNA"/>
</dbReference>
<evidence type="ECO:0000313" key="3">
    <source>
        <dbReference type="Proteomes" id="UP000176854"/>
    </source>
</evidence>
<name>A0A1F5ZAS6_9BACT</name>
<evidence type="ECO:0000313" key="2">
    <source>
        <dbReference type="EMBL" id="OGG09501.1"/>
    </source>
</evidence>
<gene>
    <name evidence="2" type="ORF">A2154_02275</name>
</gene>
<proteinExistence type="predicted"/>
<dbReference type="Proteomes" id="UP000176854">
    <property type="component" value="Unassembled WGS sequence"/>
</dbReference>
<organism evidence="2 3">
    <name type="scientific">Candidatus Gottesmanbacteria bacterium RBG_16_43_7</name>
    <dbReference type="NCBI Taxonomy" id="1798373"/>
    <lineage>
        <taxon>Bacteria</taxon>
        <taxon>Candidatus Gottesmaniibacteriota</taxon>
    </lineage>
</organism>
<feature type="transmembrane region" description="Helical" evidence="1">
    <location>
        <begin position="84"/>
        <end position="106"/>
    </location>
</feature>
<feature type="transmembrane region" description="Helical" evidence="1">
    <location>
        <begin position="36"/>
        <end position="64"/>
    </location>
</feature>
<keyword evidence="1" id="KW-0472">Membrane</keyword>
<accession>A0A1F5ZAS6</accession>
<sequence length="151" mass="16131">MISALLAQIRNPVLPDTIGGGSSPDYQVGATVVGQIIGAVIGMLLIFAFILTIFFILTGALSWITSSGDKAQLESARNKIIHALIGVIIIFAVWAILNIVGPFLGIDFPDIPLPTLPSVIQRGGGLDSIDSSRYPYIPPEQRTNPNQYSID</sequence>
<keyword evidence="1" id="KW-0812">Transmembrane</keyword>
<dbReference type="AlphaFoldDB" id="A0A1F5ZAS6"/>
<protein>
    <submittedName>
        <fullName evidence="2">Uncharacterized protein</fullName>
    </submittedName>
</protein>
<comment type="caution">
    <text evidence="2">The sequence shown here is derived from an EMBL/GenBank/DDBJ whole genome shotgun (WGS) entry which is preliminary data.</text>
</comment>